<proteinExistence type="predicted"/>
<dbReference type="Proteomes" id="UP000256661">
    <property type="component" value="Unassembled WGS sequence"/>
</dbReference>
<accession>A0A3D9SNA3</accession>
<evidence type="ECO:0000313" key="1">
    <source>
        <dbReference type="EMBL" id="REE97426.1"/>
    </source>
</evidence>
<comment type="caution">
    <text evidence="1">The sequence shown here is derived from an EMBL/GenBank/DDBJ whole genome shotgun (WGS) entry which is preliminary data.</text>
</comment>
<dbReference type="AlphaFoldDB" id="A0A3D9SNA3"/>
<dbReference type="EMBL" id="QTTT01000001">
    <property type="protein sequence ID" value="REE97426.1"/>
    <property type="molecule type" value="Genomic_DNA"/>
</dbReference>
<gene>
    <name evidence="1" type="ORF">DFJ69_2897</name>
</gene>
<dbReference type="RefSeq" id="WP_170177650.1">
    <property type="nucleotide sequence ID" value="NZ_QTTT01000001.1"/>
</dbReference>
<organism evidence="1 2">
    <name type="scientific">Thermomonospora umbrina</name>
    <dbReference type="NCBI Taxonomy" id="111806"/>
    <lineage>
        <taxon>Bacteria</taxon>
        <taxon>Bacillati</taxon>
        <taxon>Actinomycetota</taxon>
        <taxon>Actinomycetes</taxon>
        <taxon>Streptosporangiales</taxon>
        <taxon>Thermomonosporaceae</taxon>
        <taxon>Thermomonospora</taxon>
    </lineage>
</organism>
<sequence length="50" mass="5000">MRLLVGVLVGTALVAGLLLAAVGSTAHEETPVSPAEPELCLPDVKLCMGG</sequence>
<keyword evidence="2" id="KW-1185">Reference proteome</keyword>
<evidence type="ECO:0000313" key="2">
    <source>
        <dbReference type="Proteomes" id="UP000256661"/>
    </source>
</evidence>
<reference evidence="1 2" key="1">
    <citation type="submission" date="2018-08" db="EMBL/GenBank/DDBJ databases">
        <title>Sequencing the genomes of 1000 actinobacteria strains.</title>
        <authorList>
            <person name="Klenk H.-P."/>
        </authorList>
    </citation>
    <scope>NUCLEOTIDE SEQUENCE [LARGE SCALE GENOMIC DNA]</scope>
    <source>
        <strain evidence="1 2">DSM 43927</strain>
    </source>
</reference>
<protein>
    <submittedName>
        <fullName evidence="1">Uncharacterized protein</fullName>
    </submittedName>
</protein>
<name>A0A3D9SNA3_9ACTN</name>